<dbReference type="AlphaFoldDB" id="A0A356LEE8"/>
<evidence type="ECO:0000313" key="2">
    <source>
        <dbReference type="EMBL" id="HBP29292.1"/>
    </source>
</evidence>
<name>A0A356LEE8_9BURK</name>
<evidence type="ECO:0000259" key="1">
    <source>
        <dbReference type="Pfam" id="PF12146"/>
    </source>
</evidence>
<keyword evidence="2" id="KW-0378">Hydrolase</keyword>
<dbReference type="InterPro" id="IPR022742">
    <property type="entry name" value="Hydrolase_4"/>
</dbReference>
<evidence type="ECO:0000313" key="3">
    <source>
        <dbReference type="Proteomes" id="UP000264036"/>
    </source>
</evidence>
<comment type="caution">
    <text evidence="2">The sequence shown here is derived from an EMBL/GenBank/DDBJ whole genome shotgun (WGS) entry which is preliminary data.</text>
</comment>
<dbReference type="EMBL" id="DOEK01000018">
    <property type="protein sequence ID" value="HBP29292.1"/>
    <property type="molecule type" value="Genomic_DNA"/>
</dbReference>
<dbReference type="Pfam" id="PF12146">
    <property type="entry name" value="Hydrolase_4"/>
    <property type="match status" value="1"/>
</dbReference>
<sequence>MSIQTEPFDTVGPAGRIDCLVDWPDPAQPLLGWALVLHPHPLHGGTRNNKVVTTLSRAYAQAGYAVLRPDFRGIGKSEGSFDQARGETEDMQQLIQAFLTAHPQLDGKPWLLAGFSFGTSVAAQLYSVLHEEQTQPLPQLLTLVGTAVKRFAWREVVLPANTVVIHGERDEVVPLQEVFDWIASYRIAVTVIPGATHFFHGYLIELKKLALDALQQMSAETTL</sequence>
<dbReference type="GO" id="GO:0016787">
    <property type="term" value="F:hydrolase activity"/>
    <property type="evidence" value="ECO:0007669"/>
    <property type="project" value="UniProtKB-KW"/>
</dbReference>
<dbReference type="PANTHER" id="PTHR42103">
    <property type="entry name" value="ALPHA/BETA-HYDROLASES SUPERFAMILY PROTEIN"/>
    <property type="match status" value="1"/>
</dbReference>
<gene>
    <name evidence="2" type="ORF">DD666_07735</name>
</gene>
<accession>A0A356LEE8</accession>
<proteinExistence type="predicted"/>
<dbReference type="Gene3D" id="3.40.50.1820">
    <property type="entry name" value="alpha/beta hydrolase"/>
    <property type="match status" value="1"/>
</dbReference>
<dbReference type="Proteomes" id="UP000264036">
    <property type="component" value="Unassembled WGS sequence"/>
</dbReference>
<reference evidence="2 3" key="1">
    <citation type="journal article" date="2018" name="Nat. Biotechnol.">
        <title>A standardized bacterial taxonomy based on genome phylogeny substantially revises the tree of life.</title>
        <authorList>
            <person name="Parks D.H."/>
            <person name="Chuvochina M."/>
            <person name="Waite D.W."/>
            <person name="Rinke C."/>
            <person name="Skarshewski A."/>
            <person name="Chaumeil P.A."/>
            <person name="Hugenholtz P."/>
        </authorList>
    </citation>
    <scope>NUCLEOTIDE SEQUENCE [LARGE SCALE GENOMIC DNA]</scope>
    <source>
        <strain evidence="2">UBA10707</strain>
    </source>
</reference>
<dbReference type="InterPro" id="IPR029058">
    <property type="entry name" value="AB_hydrolase_fold"/>
</dbReference>
<dbReference type="PANTHER" id="PTHR42103:SF2">
    <property type="entry name" value="AB HYDROLASE-1 DOMAIN-CONTAINING PROTEIN"/>
    <property type="match status" value="1"/>
</dbReference>
<organism evidence="2 3">
    <name type="scientific">Advenella kashmirensis</name>
    <dbReference type="NCBI Taxonomy" id="310575"/>
    <lineage>
        <taxon>Bacteria</taxon>
        <taxon>Pseudomonadati</taxon>
        <taxon>Pseudomonadota</taxon>
        <taxon>Betaproteobacteria</taxon>
        <taxon>Burkholderiales</taxon>
        <taxon>Alcaligenaceae</taxon>
    </lineage>
</organism>
<feature type="domain" description="Serine aminopeptidase S33" evidence="1">
    <location>
        <begin position="42"/>
        <end position="131"/>
    </location>
</feature>
<dbReference type="SUPFAM" id="SSF53474">
    <property type="entry name" value="alpha/beta-Hydrolases"/>
    <property type="match status" value="1"/>
</dbReference>
<protein>
    <submittedName>
        <fullName evidence="2">Alpha/beta hydrolase</fullName>
    </submittedName>
</protein>